<dbReference type="GO" id="GO:0005975">
    <property type="term" value="P:carbohydrate metabolic process"/>
    <property type="evidence" value="ECO:0007669"/>
    <property type="project" value="InterPro"/>
</dbReference>
<feature type="domain" description="NodB homology" evidence="2">
    <location>
        <begin position="49"/>
        <end position="258"/>
    </location>
</feature>
<dbReference type="Pfam" id="PF13360">
    <property type="entry name" value="PQQ_2"/>
    <property type="match status" value="1"/>
</dbReference>
<name>A0A3E2BM18_9BACT</name>
<dbReference type="InterPro" id="IPR002372">
    <property type="entry name" value="PQQ_rpt_dom"/>
</dbReference>
<dbReference type="GO" id="GO:0016810">
    <property type="term" value="F:hydrolase activity, acting on carbon-nitrogen (but not peptide) bonds"/>
    <property type="evidence" value="ECO:0007669"/>
    <property type="project" value="InterPro"/>
</dbReference>
<organism evidence="3 4">
    <name type="scientific">Candidatus Saccharicenans subterraneus</name>
    <dbReference type="NCBI Taxonomy" id="2508984"/>
    <lineage>
        <taxon>Bacteria</taxon>
        <taxon>Candidatus Aminicenantota</taxon>
        <taxon>Candidatus Aminicenantia</taxon>
        <taxon>Candidatus Aminicenantales</taxon>
        <taxon>Candidatus Saccharicenantaceae</taxon>
        <taxon>Candidatus Saccharicenans</taxon>
    </lineage>
</organism>
<dbReference type="PANTHER" id="PTHR10587">
    <property type="entry name" value="GLYCOSYL TRANSFERASE-RELATED"/>
    <property type="match status" value="1"/>
</dbReference>
<dbReference type="InterPro" id="IPR015943">
    <property type="entry name" value="WD40/YVTN_repeat-like_dom_sf"/>
</dbReference>
<proteinExistence type="predicted"/>
<evidence type="ECO:0000313" key="4">
    <source>
        <dbReference type="Proteomes" id="UP000257323"/>
    </source>
</evidence>
<dbReference type="PROSITE" id="PS51677">
    <property type="entry name" value="NODB"/>
    <property type="match status" value="1"/>
</dbReference>
<feature type="region of interest" description="Disordered" evidence="1">
    <location>
        <begin position="306"/>
        <end position="339"/>
    </location>
</feature>
<protein>
    <submittedName>
        <fullName evidence="3">Peptidoglycan/xylan/chitin deacetylase</fullName>
    </submittedName>
</protein>
<accession>A0A3E2BM18</accession>
<dbReference type="CDD" id="cd10917">
    <property type="entry name" value="CE4_NodB_like_6s_7s"/>
    <property type="match status" value="1"/>
</dbReference>
<evidence type="ECO:0000259" key="2">
    <source>
        <dbReference type="PROSITE" id="PS51677"/>
    </source>
</evidence>
<evidence type="ECO:0000313" key="3">
    <source>
        <dbReference type="EMBL" id="RFT15761.1"/>
    </source>
</evidence>
<reference evidence="3 4" key="1">
    <citation type="submission" date="2018-08" db="EMBL/GenBank/DDBJ databases">
        <title>Genome analysis of the thermophilic bacterium of the candidate phylum Aminicenantes from deep subsurface aquifer revealed its physiology and ecological role.</title>
        <authorList>
            <person name="Kadnikov V.V."/>
            <person name="Mardanov A.V."/>
            <person name="Beletsky A.V."/>
            <person name="Karnachuk O.V."/>
            <person name="Ravin N.V."/>
        </authorList>
    </citation>
    <scope>NUCLEOTIDE SEQUENCE [LARGE SCALE GENOMIC DNA]</scope>
    <source>
        <strain evidence="3">BY38</strain>
    </source>
</reference>
<comment type="caution">
    <text evidence="3">The sequence shown here is derived from an EMBL/GenBank/DDBJ whole genome shotgun (WGS) entry which is preliminary data.</text>
</comment>
<gene>
    <name evidence="3" type="ORF">OP8BY_2159</name>
</gene>
<dbReference type="InterPro" id="IPR002509">
    <property type="entry name" value="NODB_dom"/>
</dbReference>
<dbReference type="Gene3D" id="3.20.20.370">
    <property type="entry name" value="Glycoside hydrolase/deacetylase"/>
    <property type="match status" value="1"/>
</dbReference>
<dbReference type="AlphaFoldDB" id="A0A3E2BM18"/>
<evidence type="ECO:0000256" key="1">
    <source>
        <dbReference type="SAM" id="MobiDB-lite"/>
    </source>
</evidence>
<dbReference type="Proteomes" id="UP000257323">
    <property type="component" value="Unassembled WGS sequence"/>
</dbReference>
<sequence>MTKLIGRDVFRKIRILLLLVILAFLSVLLSAQDLTYVQGGVVRGPVDGKRVALVFTADSYGEGGEYILAELERKGIKASFFLTGNFLRRPEFRSLVEEMVKGGHYVGPHSDRHLLYCDWQDRQKTLVTGEEFLADLEANYEELARFGVDRSRARFFMPPYEWYNQQIVDWAATAGAIIVSFTPGLMTNADYTTPDMPGYRSSEKIYRQLLDYEASSASGLNGFIILVHLGVAPDRTDLFYFWLGRLIDDLRERGYSPVRIDELLSLGTAEKENGGLAPGAVEDRRIAAKDGLEAVSKIYKSGEKDKVSAGEAARPQRAGQKNDVPGGQPEAQETSDTVSEIPNFPLTRAWVGWNRGRTLGLAASGDRVLAVFDSPERLDLRLVALESGQSLTSFSLPAAEKAKLLAAQDGFWLVCDRKVYFIGTETGKAGDSSFELKDAPLAVSLSDAGTLILLFRKKLEGRNPKTGELLWARDLPAEATGPATASNSEMFIALASGEIASFDLRTGRQISRLNFRGEITGIQADSGNRLYLATASGHLVCFDLAKRKIRWKLKLAAQCLDFLLANGRYLYALTPGGILYKLKKSGGDILWWQTVPARPSYSPAIFGEEIIVTAGQILYGFNLNTGRKSSETVLSFEIKPDLVAANNLLLVGAYDYRQDLSLVYALKKEPRIIIRPSKESPQPAGRRVVFSVLADGWEKPRYEFYLRRGSGPELRVRKASTANTWTWLPAEPGEYTIGVRVFDKRLSKKAEIRYNITSLTGD</sequence>
<dbReference type="InterPro" id="IPR011047">
    <property type="entry name" value="Quinoprotein_ADH-like_sf"/>
</dbReference>
<dbReference type="EMBL" id="QUAH01000006">
    <property type="protein sequence ID" value="RFT15761.1"/>
    <property type="molecule type" value="Genomic_DNA"/>
</dbReference>
<dbReference type="SUPFAM" id="SSF88713">
    <property type="entry name" value="Glycoside hydrolase/deacetylase"/>
    <property type="match status" value="1"/>
</dbReference>
<dbReference type="SUPFAM" id="SSF50998">
    <property type="entry name" value="Quinoprotein alcohol dehydrogenase-like"/>
    <property type="match status" value="1"/>
</dbReference>
<dbReference type="InterPro" id="IPR011330">
    <property type="entry name" value="Glyco_hydro/deAcase_b/a-brl"/>
</dbReference>
<dbReference type="InterPro" id="IPR050248">
    <property type="entry name" value="Polysacc_deacetylase_ArnD"/>
</dbReference>
<dbReference type="Gene3D" id="2.130.10.10">
    <property type="entry name" value="YVTN repeat-like/Quinoprotein amine dehydrogenase"/>
    <property type="match status" value="1"/>
</dbReference>
<dbReference type="Pfam" id="PF01522">
    <property type="entry name" value="Polysacc_deac_1"/>
    <property type="match status" value="1"/>
</dbReference>